<name>A0A8G1QZJ0_9EURO</name>
<keyword evidence="2" id="KW-0812">Transmembrane</keyword>
<organism evidence="3 4">
    <name type="scientific">Aspergillus piperis CBS 112811</name>
    <dbReference type="NCBI Taxonomy" id="1448313"/>
    <lineage>
        <taxon>Eukaryota</taxon>
        <taxon>Fungi</taxon>
        <taxon>Dikarya</taxon>
        <taxon>Ascomycota</taxon>
        <taxon>Pezizomycotina</taxon>
        <taxon>Eurotiomycetes</taxon>
        <taxon>Eurotiomycetidae</taxon>
        <taxon>Eurotiales</taxon>
        <taxon>Aspergillaceae</taxon>
        <taxon>Aspergillus</taxon>
        <taxon>Aspergillus subgen. Circumdati</taxon>
    </lineage>
</organism>
<evidence type="ECO:0000313" key="4">
    <source>
        <dbReference type="Proteomes" id="UP000249526"/>
    </source>
</evidence>
<evidence type="ECO:0000313" key="3">
    <source>
        <dbReference type="EMBL" id="RAH56788.1"/>
    </source>
</evidence>
<reference evidence="3 4" key="1">
    <citation type="submission" date="2018-02" db="EMBL/GenBank/DDBJ databases">
        <title>The genomes of Aspergillus section Nigri reveals drivers in fungal speciation.</title>
        <authorList>
            <consortium name="DOE Joint Genome Institute"/>
            <person name="Vesth T.C."/>
            <person name="Nybo J."/>
            <person name="Theobald S."/>
            <person name="Brandl J."/>
            <person name="Frisvad J.C."/>
            <person name="Nielsen K.F."/>
            <person name="Lyhne E.K."/>
            <person name="Kogle M.E."/>
            <person name="Kuo A."/>
            <person name="Riley R."/>
            <person name="Clum A."/>
            <person name="Nolan M."/>
            <person name="Lipzen A."/>
            <person name="Salamov A."/>
            <person name="Henrissat B."/>
            <person name="Wiebenga A."/>
            <person name="De vries R.P."/>
            <person name="Grigoriev I.V."/>
            <person name="Mortensen U.H."/>
            <person name="Andersen M.R."/>
            <person name="Baker S.E."/>
        </authorList>
    </citation>
    <scope>NUCLEOTIDE SEQUENCE [LARGE SCALE GENOMIC DNA]</scope>
    <source>
        <strain evidence="3 4">CBS 112811</strain>
    </source>
</reference>
<feature type="transmembrane region" description="Helical" evidence="2">
    <location>
        <begin position="208"/>
        <end position="232"/>
    </location>
</feature>
<gene>
    <name evidence="3" type="ORF">BO85DRAFT_439299</name>
</gene>
<feature type="region of interest" description="Disordered" evidence="1">
    <location>
        <begin position="250"/>
        <end position="277"/>
    </location>
</feature>
<dbReference type="RefSeq" id="XP_025514710.1">
    <property type="nucleotide sequence ID" value="XM_025658708.1"/>
</dbReference>
<evidence type="ECO:0000256" key="1">
    <source>
        <dbReference type="SAM" id="MobiDB-lite"/>
    </source>
</evidence>
<protein>
    <submittedName>
        <fullName evidence="3">Uncharacterized protein</fullName>
    </submittedName>
</protein>
<sequence>MRFWSWLRGEPRCEYYYKKRLEEIRDRIGDGTPKDPVKKWITEYNDEEALGFAILQRQCRLENEKQMAGAQQQQQQFRRRRCKQCQYQEEMCSACHEATQAADVPPSYSSQFPENLERDLAKLREELCKNRARLEAISQKLSDSRSWWALYAMVPRWRRNDAGRTFKWVEGRMKYLSESNTTHIDIMAEALDADATLSFWQKLDPSHAWWLFLAFFLVMICSVASFAVRLHLELWIKSHHIRKLRAMPPSQRRDVEMGQNEEEVDGEKEGERRRERRGWWKTGDRRTERAVRNGTNRIDLTSLPNLSVYGINLIWFHLLHHVDQFDLEKLSEDDIKLTFSFFSYRLDEYDTRVL</sequence>
<keyword evidence="2" id="KW-1133">Transmembrane helix</keyword>
<dbReference type="Proteomes" id="UP000249526">
    <property type="component" value="Unassembled WGS sequence"/>
</dbReference>
<keyword evidence="2" id="KW-0472">Membrane</keyword>
<dbReference type="GeneID" id="37162110"/>
<evidence type="ECO:0000256" key="2">
    <source>
        <dbReference type="SAM" id="Phobius"/>
    </source>
</evidence>
<dbReference type="EMBL" id="KZ825064">
    <property type="protein sequence ID" value="RAH56788.1"/>
    <property type="molecule type" value="Genomic_DNA"/>
</dbReference>
<proteinExistence type="predicted"/>
<dbReference type="AlphaFoldDB" id="A0A8G1QZJ0"/>
<accession>A0A8G1QZJ0</accession>
<keyword evidence="4" id="KW-1185">Reference proteome</keyword>